<dbReference type="Gene3D" id="2.40.160.10">
    <property type="entry name" value="Porin"/>
    <property type="match status" value="1"/>
</dbReference>
<keyword evidence="4" id="KW-0812">Transmembrane</keyword>
<evidence type="ECO:0000256" key="2">
    <source>
        <dbReference type="ARBA" id="ARBA00022448"/>
    </source>
</evidence>
<keyword evidence="8" id="KW-0472">Membrane</keyword>
<reference evidence="13" key="3">
    <citation type="submission" date="2018-11" db="EMBL/GenBank/DDBJ databases">
        <authorList>
            <person name="Hwang Y.J."/>
            <person name="Hwang C.Y."/>
        </authorList>
    </citation>
    <scope>NUCLEOTIDE SEQUENCE</scope>
    <source>
        <strain evidence="13">R106</strain>
    </source>
</reference>
<comment type="subcellular location">
    <subcellularLocation>
        <location evidence="1">Cell outer membrane</location>
        <topology evidence="1">Multi-pass membrane protein</topology>
    </subcellularLocation>
</comment>
<evidence type="ECO:0000313" key="13">
    <source>
        <dbReference type="EMBL" id="RPA32176.1"/>
    </source>
</evidence>
<dbReference type="PRINTS" id="PR00184">
    <property type="entry name" value="NEISSPPORIN"/>
</dbReference>
<evidence type="ECO:0000313" key="12">
    <source>
        <dbReference type="EMBL" id="AZG34084.1"/>
    </source>
</evidence>
<keyword evidence="14" id="KW-1185">Reference proteome</keyword>
<evidence type="ECO:0000256" key="10">
    <source>
        <dbReference type="SAM" id="SignalP"/>
    </source>
</evidence>
<dbReference type="PRINTS" id="PR00182">
    <property type="entry name" value="ECOLNEIPORIN"/>
</dbReference>
<evidence type="ECO:0000256" key="1">
    <source>
        <dbReference type="ARBA" id="ARBA00004571"/>
    </source>
</evidence>
<dbReference type="PANTHER" id="PTHR34501:SF2">
    <property type="entry name" value="OUTER MEMBRANE PORIN F-RELATED"/>
    <property type="match status" value="1"/>
</dbReference>
<evidence type="ECO:0000256" key="6">
    <source>
        <dbReference type="ARBA" id="ARBA00023065"/>
    </source>
</evidence>
<evidence type="ECO:0000256" key="9">
    <source>
        <dbReference type="ARBA" id="ARBA00023237"/>
    </source>
</evidence>
<keyword evidence="3" id="KW-1134">Transmembrane beta strand</keyword>
<dbReference type="Pfam" id="PF13609">
    <property type="entry name" value="Porin_4"/>
    <property type="match status" value="1"/>
</dbReference>
<dbReference type="GO" id="GO:0015288">
    <property type="term" value="F:porin activity"/>
    <property type="evidence" value="ECO:0007669"/>
    <property type="project" value="UniProtKB-KW"/>
</dbReference>
<dbReference type="KEGG" id="spsr:EGC80_03475"/>
<keyword evidence="7" id="KW-0626">Porin</keyword>
<keyword evidence="5 10" id="KW-0732">Signal</keyword>
<dbReference type="EMBL" id="RKKB01000003">
    <property type="protein sequence ID" value="RPA32176.1"/>
    <property type="molecule type" value="Genomic_DNA"/>
</dbReference>
<dbReference type="Proteomes" id="UP000273778">
    <property type="component" value="Chromosome"/>
</dbReference>
<dbReference type="GO" id="GO:0034220">
    <property type="term" value="P:monoatomic ion transmembrane transport"/>
    <property type="evidence" value="ECO:0007669"/>
    <property type="project" value="InterPro"/>
</dbReference>
<dbReference type="CDD" id="cd00342">
    <property type="entry name" value="gram_neg_porins"/>
    <property type="match status" value="1"/>
</dbReference>
<dbReference type="GO" id="GO:0009279">
    <property type="term" value="C:cell outer membrane"/>
    <property type="evidence" value="ECO:0007669"/>
    <property type="project" value="UniProtKB-SubCell"/>
</dbReference>
<evidence type="ECO:0000256" key="4">
    <source>
        <dbReference type="ARBA" id="ARBA00022692"/>
    </source>
</evidence>
<evidence type="ECO:0000256" key="5">
    <source>
        <dbReference type="ARBA" id="ARBA00022729"/>
    </source>
</evidence>
<dbReference type="SUPFAM" id="SSF56935">
    <property type="entry name" value="Porins"/>
    <property type="match status" value="1"/>
</dbReference>
<dbReference type="InterPro" id="IPR033900">
    <property type="entry name" value="Gram_neg_porin_domain"/>
</dbReference>
<dbReference type="OrthoDB" id="784582at2"/>
<name>A0A3N4E4S9_9GAMM</name>
<dbReference type="InterPro" id="IPR050298">
    <property type="entry name" value="Gram-neg_bact_OMP"/>
</dbReference>
<evidence type="ECO:0000259" key="11">
    <source>
        <dbReference type="Pfam" id="PF13609"/>
    </source>
</evidence>
<dbReference type="RefSeq" id="WP_124012753.1">
    <property type="nucleotide sequence ID" value="NZ_CP034073.1"/>
</dbReference>
<reference evidence="15" key="2">
    <citation type="submission" date="2018-11" db="EMBL/GenBank/DDBJ databases">
        <title>Shewanella sp. R106.</title>
        <authorList>
            <person name="Hwang Y.J."/>
            <person name="Hwang C.Y."/>
        </authorList>
    </citation>
    <scope>NUCLEOTIDE SEQUENCE [LARGE SCALE GENOMIC DNA]</scope>
    <source>
        <strain evidence="15">R106</strain>
    </source>
</reference>
<dbReference type="PANTHER" id="PTHR34501">
    <property type="entry name" value="PROTEIN YDDL-RELATED"/>
    <property type="match status" value="1"/>
</dbReference>
<evidence type="ECO:0000256" key="7">
    <source>
        <dbReference type="ARBA" id="ARBA00023114"/>
    </source>
</evidence>
<dbReference type="InterPro" id="IPR023614">
    <property type="entry name" value="Porin_dom_sf"/>
</dbReference>
<dbReference type="GO" id="GO:0046930">
    <property type="term" value="C:pore complex"/>
    <property type="evidence" value="ECO:0007669"/>
    <property type="project" value="UniProtKB-KW"/>
</dbReference>
<dbReference type="AlphaFoldDB" id="A0A3N4E4S9"/>
<dbReference type="EMBL" id="CP034073">
    <property type="protein sequence ID" value="AZG34084.1"/>
    <property type="molecule type" value="Genomic_DNA"/>
</dbReference>
<reference evidence="12 14" key="1">
    <citation type="submission" date="2018-11" db="EMBL/GenBank/DDBJ databases">
        <title>Shewanella sp. M2.</title>
        <authorList>
            <person name="Hwang Y.J."/>
            <person name="Hwang C.Y."/>
        </authorList>
    </citation>
    <scope>NUCLEOTIDE SEQUENCE [LARGE SCALE GENOMIC DNA]</scope>
    <source>
        <strain evidence="12 14">M2</strain>
    </source>
</reference>
<organism evidence="13 15">
    <name type="scientific">Shewanella psychromarinicola</name>
    <dbReference type="NCBI Taxonomy" id="2487742"/>
    <lineage>
        <taxon>Bacteria</taxon>
        <taxon>Pseudomonadati</taxon>
        <taxon>Pseudomonadota</taxon>
        <taxon>Gammaproteobacteria</taxon>
        <taxon>Alteromonadales</taxon>
        <taxon>Shewanellaceae</taxon>
        <taxon>Shewanella</taxon>
    </lineage>
</organism>
<keyword evidence="6" id="KW-0406">Ion transport</keyword>
<gene>
    <name evidence="13" type="ORF">EGC77_10070</name>
    <name evidence="12" type="ORF">EGC80_03475</name>
</gene>
<feature type="chain" id="PRO_5018241712" evidence="10">
    <location>
        <begin position="22"/>
        <end position="350"/>
    </location>
</feature>
<protein>
    <submittedName>
        <fullName evidence="13">Porin</fullName>
    </submittedName>
</protein>
<evidence type="ECO:0000313" key="14">
    <source>
        <dbReference type="Proteomes" id="UP000273778"/>
    </source>
</evidence>
<dbReference type="InterPro" id="IPR002299">
    <property type="entry name" value="Porin_Neis"/>
</dbReference>
<proteinExistence type="predicted"/>
<keyword evidence="2" id="KW-0813">Transport</keyword>
<dbReference type="Proteomes" id="UP000278855">
    <property type="component" value="Unassembled WGS sequence"/>
</dbReference>
<evidence type="ECO:0000313" key="15">
    <source>
        <dbReference type="Proteomes" id="UP000278855"/>
    </source>
</evidence>
<keyword evidence="9" id="KW-0998">Cell outer membrane</keyword>
<dbReference type="InterPro" id="IPR001702">
    <property type="entry name" value="Porin_Gram-ve"/>
</dbReference>
<accession>A0A3N4E4S9</accession>
<feature type="domain" description="Porin" evidence="11">
    <location>
        <begin position="55"/>
        <end position="328"/>
    </location>
</feature>
<feature type="signal peptide" evidence="10">
    <location>
        <begin position="1"/>
        <end position="21"/>
    </location>
</feature>
<evidence type="ECO:0000256" key="8">
    <source>
        <dbReference type="ARBA" id="ARBA00023136"/>
    </source>
</evidence>
<evidence type="ECO:0000256" key="3">
    <source>
        <dbReference type="ARBA" id="ARBA00022452"/>
    </source>
</evidence>
<sequence length="350" mass="39031">MKQFKLTSAVLMLSFAAPTFAVQSNNNTETNDELRTELQQIQHRLAMLEAQESQASTPSNTQFTVYGTLRPTFGLTHTNSDDVWDVNDASSRIGFATEQQLGDGLTAFAKGEFKVDIKNDGDFGDARKAYVGIKGSLGRVAIGKQAVTQEIISNPVDIFNRSGTPIAYDSAGPFRLNNLVTYRKQFGDILFSADAQFDGNKGSGGSDFVNAGVRYKSDLIYIAAAFYNKELEDDKDENTLGVTIAKSFESLYLAAAYQNIEKDNVDGSTLDVVASYFINETYKIKLGVSKFDDGGNDISSGNYNAYNTTLEWHKTPKFRTFIEYQVKDYEYRETNDQIMVGMRYNFDYTF</sequence>